<feature type="compositionally biased region" description="Low complexity" evidence="1">
    <location>
        <begin position="1"/>
        <end position="13"/>
    </location>
</feature>
<feature type="domain" description="Reverse transcriptase" evidence="2">
    <location>
        <begin position="948"/>
        <end position="1194"/>
    </location>
</feature>
<dbReference type="InterPro" id="IPR043502">
    <property type="entry name" value="DNA/RNA_pol_sf"/>
</dbReference>
<feature type="region of interest" description="Disordered" evidence="1">
    <location>
        <begin position="471"/>
        <end position="503"/>
    </location>
</feature>
<dbReference type="EMBL" id="AC120307">
    <property type="protein sequence ID" value="AAX92750.1"/>
    <property type="molecule type" value="Genomic_DNA"/>
</dbReference>
<feature type="region of interest" description="Disordered" evidence="1">
    <location>
        <begin position="618"/>
        <end position="641"/>
    </location>
</feature>
<dbReference type="PANTHER" id="PTHR33170">
    <property type="entry name" value="DUF4283 DOMAIN-CONTAINING PROTEIN-RELATED"/>
    <property type="match status" value="1"/>
</dbReference>
<feature type="compositionally biased region" description="Basic and acidic residues" evidence="1">
    <location>
        <begin position="210"/>
        <end position="224"/>
    </location>
</feature>
<dbReference type="InterPro" id="IPR000477">
    <property type="entry name" value="RT_dom"/>
</dbReference>
<evidence type="ECO:0000259" key="2">
    <source>
        <dbReference type="PROSITE" id="PS50878"/>
    </source>
</evidence>
<protein>
    <submittedName>
        <fullName evidence="3">Retrotransposon protein, putative, unclassified</fullName>
    </submittedName>
</protein>
<feature type="compositionally biased region" description="Polar residues" evidence="1">
    <location>
        <begin position="188"/>
        <end position="201"/>
    </location>
</feature>
<reference evidence="4" key="2">
    <citation type="journal article" date="2008" name="Nucleic Acids Res.">
        <title>The rice annotation project database (RAP-DB): 2008 update.</title>
        <authorList>
            <consortium name="The rice annotation project (RAP)"/>
        </authorList>
    </citation>
    <scope>GENOME REANNOTATION</scope>
    <source>
        <strain evidence="4">cv. Nipponbare</strain>
    </source>
</reference>
<feature type="compositionally biased region" description="Basic and acidic residues" evidence="1">
    <location>
        <begin position="471"/>
        <end position="486"/>
    </location>
</feature>
<organism evidence="3 4">
    <name type="scientific">Oryza sativa subsp. japonica</name>
    <name type="common">Rice</name>
    <dbReference type="NCBI Taxonomy" id="39947"/>
    <lineage>
        <taxon>Eukaryota</taxon>
        <taxon>Viridiplantae</taxon>
        <taxon>Streptophyta</taxon>
        <taxon>Embryophyta</taxon>
        <taxon>Tracheophyta</taxon>
        <taxon>Spermatophyta</taxon>
        <taxon>Magnoliopsida</taxon>
        <taxon>Liliopsida</taxon>
        <taxon>Poales</taxon>
        <taxon>Poaceae</taxon>
        <taxon>BOP clade</taxon>
        <taxon>Oryzoideae</taxon>
        <taxon>Oryzeae</taxon>
        <taxon>Oryzinae</taxon>
        <taxon>Oryza</taxon>
        <taxon>Oryza sativa</taxon>
    </lineage>
</organism>
<dbReference type="Gene3D" id="4.10.60.10">
    <property type="entry name" value="Zinc finger, CCHC-type"/>
    <property type="match status" value="1"/>
</dbReference>
<dbReference type="Pfam" id="PF00078">
    <property type="entry name" value="RVT_1"/>
    <property type="match status" value="1"/>
</dbReference>
<feature type="compositionally biased region" description="Polar residues" evidence="1">
    <location>
        <begin position="632"/>
        <end position="641"/>
    </location>
</feature>
<dbReference type="GO" id="GO:0008270">
    <property type="term" value="F:zinc ion binding"/>
    <property type="evidence" value="ECO:0007669"/>
    <property type="project" value="InterPro"/>
</dbReference>
<name>Q2RAJ2_ORYSJ</name>
<feature type="region of interest" description="Disordered" evidence="1">
    <location>
        <begin position="1"/>
        <end position="40"/>
    </location>
</feature>
<accession>Q2RAJ2</accession>
<evidence type="ECO:0000256" key="1">
    <source>
        <dbReference type="SAM" id="MobiDB-lite"/>
    </source>
</evidence>
<dbReference type="Proteomes" id="UP000000763">
    <property type="component" value="Chromosome 11"/>
</dbReference>
<sequence>MSASPSVAASSSSGQEQGSLKVYGRRHDSHRRRLTLAPIPSPNLIATMAATTSAPDSPAQVHHNGSTALAGMEVIGLKTHDSQSGESDLSLIQGFWDEIGFPTPASRWWEQKSPIVSGVTPTAPPITEDDQWTRVSSKQKTKSTECHRRGWVMRPWKRPPVFPRFGGNHAGGSGTGGSGGRWHGGAGQSQCNSNRWFPQGNNAGGHHRRDHDDLPCPDQQDQKPKPRGKGMAAQGQQTEKLDQTTDGGQPHPTVQATKAKKPRPPHCHQCKTSGHIAQVCKADIDCYVCNKKESHLAVKCPLLKLPKPTCSLFGFGKTEFGFIQISDFGMNVQEASLVPTALVSIRGGSLTPEIVQTELAHRIRPDWKWEAVLHAENSFLVAFPSIEELKRMDDVEFRLKNHGVSMTIIEWKTTDELIPAYELDEVWVHVSGVPSPWHHYLAFWALGCVIGATQEVDMLTYRRTGVIRVKEDHENSSKDGSHDQAHKRAKNSASPTISKEQKSDVTAMQLVLTPFGNCRPPPPPRLVIANGIAYTIVHTKSGATVVGEVITAAEKVDEIYLSQPVDSPTPDQPCLLPPELERWSLLSSQPAAAAKITGEASLAATTAALSLAVPQMATPTSTDVNRSKDQLSKTSSTPRCRSVRSNVENMDGIAAGDDDSLLKAMKRKALRNLDDSFVGREKNPNLLQKEKSERLVPKIQKPLNLFPHERGVSDHTPLLLDTGEAAFTGNIKQFKLELGWFLRDDFYDRVLEIWNKLVKGRNAVQRWNNKMSALRRHLRGWAAHTSGVFKQKKANLQNTIDSLDIAVEVRLLSDQERILLDQSRDSLASLLREEEIKWKKRIFFLDQDEGKIEGVEALKTYITSFYRKLFGPPEENSFSLDESIIGDMAQVSQAENDFLTAPFSEEEVKEAIFAMEHNKAPGLDGFPAEFYQKFWDVIKHDLMNLFNEFHTGSLPIFGLNFGVLTLVPKVKEANQIQQYRPICLLNVSYKIFTKVATNRISSVANHLVNPTQTVFMRGRNILDGVVIIHETVHELHRKKLSGVIFKIDFEKTYDKVKWPFLLQTLRMKDKKGLRQGDPLSPILFNFIADMLATLINRAKTQGQIDGVIPHLIDGGLSILQYADDTVLFVNHDLEKAQNMKSVLLAFEQLSGLKINFHKSELYCFGEALDYSDQYNQLFGCQVGNFPFRYLGILIHYRKLRNAEWKEVVERFEKKLSSWKGKLLSLGGRLTLINSGMDIRRNTGLLSGTLFVVPKNNGGLGIHDLEIKNKVLISYHLSYPVATYLGYPPPTGIAGYYYGGISTFGPGGTGVFYPGAWVAI</sequence>
<evidence type="ECO:0000313" key="4">
    <source>
        <dbReference type="Proteomes" id="UP000000763"/>
    </source>
</evidence>
<proteinExistence type="predicted"/>
<feature type="compositionally biased region" description="Gly residues" evidence="1">
    <location>
        <begin position="168"/>
        <end position="187"/>
    </location>
</feature>
<dbReference type="CDD" id="cd01650">
    <property type="entry name" value="RT_nLTR_like"/>
    <property type="match status" value="1"/>
</dbReference>
<feature type="region of interest" description="Disordered" evidence="1">
    <location>
        <begin position="116"/>
        <end position="265"/>
    </location>
</feature>
<dbReference type="SUPFAM" id="SSF57756">
    <property type="entry name" value="Retrovirus zinc finger-like domains"/>
    <property type="match status" value="1"/>
</dbReference>
<dbReference type="SUPFAM" id="SSF56672">
    <property type="entry name" value="DNA/RNA polymerases"/>
    <property type="match status" value="1"/>
</dbReference>
<dbReference type="InterPro" id="IPR036875">
    <property type="entry name" value="Znf_CCHC_sf"/>
</dbReference>
<gene>
    <name evidence="3" type="ordered locus">LOC_Os11g05210</name>
</gene>
<dbReference type="GO" id="GO:0003676">
    <property type="term" value="F:nucleic acid binding"/>
    <property type="evidence" value="ECO:0007669"/>
    <property type="project" value="InterPro"/>
</dbReference>
<feature type="compositionally biased region" description="Polar residues" evidence="1">
    <location>
        <begin position="234"/>
        <end position="256"/>
    </location>
</feature>
<feature type="compositionally biased region" description="Basic residues" evidence="1">
    <location>
        <begin position="23"/>
        <end position="34"/>
    </location>
</feature>
<dbReference type="PROSITE" id="PS50878">
    <property type="entry name" value="RT_POL"/>
    <property type="match status" value="1"/>
</dbReference>
<dbReference type="PANTHER" id="PTHR33170:SF8">
    <property type="entry name" value="OS07G0485366 PROTEIN"/>
    <property type="match status" value="1"/>
</dbReference>
<evidence type="ECO:0000313" key="3">
    <source>
        <dbReference type="EMBL" id="AAX92750.1"/>
    </source>
</evidence>
<reference evidence="4" key="1">
    <citation type="journal article" date="2005" name="Nature">
        <title>The map-based sequence of the rice genome.</title>
        <authorList>
            <consortium name="International rice genome sequencing project (IRGSP)"/>
            <person name="Matsumoto T."/>
            <person name="Wu J."/>
            <person name="Kanamori H."/>
            <person name="Katayose Y."/>
            <person name="Fujisawa M."/>
            <person name="Namiki N."/>
            <person name="Mizuno H."/>
            <person name="Yamamoto K."/>
            <person name="Antonio B.A."/>
            <person name="Baba T."/>
            <person name="Sakata K."/>
            <person name="Nagamura Y."/>
            <person name="Aoki H."/>
            <person name="Arikawa K."/>
            <person name="Arita K."/>
            <person name="Bito T."/>
            <person name="Chiden Y."/>
            <person name="Fujitsuka N."/>
            <person name="Fukunaka R."/>
            <person name="Hamada M."/>
            <person name="Harada C."/>
            <person name="Hayashi A."/>
            <person name="Hijishita S."/>
            <person name="Honda M."/>
            <person name="Hosokawa S."/>
            <person name="Ichikawa Y."/>
            <person name="Idonuma A."/>
            <person name="Iijima M."/>
            <person name="Ikeda M."/>
            <person name="Ikeno M."/>
            <person name="Ito K."/>
            <person name="Ito S."/>
            <person name="Ito T."/>
            <person name="Ito Y."/>
            <person name="Ito Y."/>
            <person name="Iwabuchi A."/>
            <person name="Kamiya K."/>
            <person name="Karasawa W."/>
            <person name="Kurita K."/>
            <person name="Katagiri S."/>
            <person name="Kikuta A."/>
            <person name="Kobayashi H."/>
            <person name="Kobayashi N."/>
            <person name="Machita K."/>
            <person name="Maehara T."/>
            <person name="Masukawa M."/>
            <person name="Mizubayashi T."/>
            <person name="Mukai Y."/>
            <person name="Nagasaki H."/>
            <person name="Nagata Y."/>
            <person name="Naito S."/>
            <person name="Nakashima M."/>
            <person name="Nakama Y."/>
            <person name="Nakamichi Y."/>
            <person name="Nakamura M."/>
            <person name="Meguro A."/>
            <person name="Negishi M."/>
            <person name="Ohta I."/>
            <person name="Ohta T."/>
            <person name="Okamoto M."/>
            <person name="Ono N."/>
            <person name="Saji S."/>
            <person name="Sakaguchi M."/>
            <person name="Sakai K."/>
            <person name="Shibata M."/>
            <person name="Shimokawa T."/>
            <person name="Song J."/>
            <person name="Takazaki Y."/>
            <person name="Terasawa K."/>
            <person name="Tsugane M."/>
            <person name="Tsuji K."/>
            <person name="Ueda S."/>
            <person name="Waki K."/>
            <person name="Yamagata H."/>
            <person name="Yamamoto M."/>
            <person name="Yamamoto S."/>
            <person name="Yamane H."/>
            <person name="Yoshiki S."/>
            <person name="Yoshihara R."/>
            <person name="Yukawa K."/>
            <person name="Zhong H."/>
            <person name="Yano M."/>
            <person name="Yuan Q."/>
            <person name="Ouyang S."/>
            <person name="Liu J."/>
            <person name="Jones K.M."/>
            <person name="Gansberger K."/>
            <person name="Moffat K."/>
            <person name="Hill J."/>
            <person name="Bera J."/>
            <person name="Fadrosh D."/>
            <person name="Jin S."/>
            <person name="Johri S."/>
            <person name="Kim M."/>
            <person name="Overton L."/>
            <person name="Reardon M."/>
            <person name="Tsitrin T."/>
            <person name="Vuong H."/>
            <person name="Weaver B."/>
            <person name="Ciecko A."/>
            <person name="Tallon L."/>
            <person name="Jackson J."/>
            <person name="Pai G."/>
            <person name="Aken S.V."/>
            <person name="Utterback T."/>
            <person name="Reidmuller S."/>
            <person name="Feldblyum T."/>
            <person name="Hsiao J."/>
            <person name="Zismann V."/>
            <person name="Iobst S."/>
            <person name="de Vazeille A.R."/>
            <person name="Buell C.R."/>
            <person name="Ying K."/>
            <person name="Li Y."/>
            <person name="Lu T."/>
            <person name="Huang Y."/>
            <person name="Zhao Q."/>
            <person name="Feng Q."/>
            <person name="Zhang L."/>
            <person name="Zhu J."/>
            <person name="Weng Q."/>
            <person name="Mu J."/>
            <person name="Lu Y."/>
            <person name="Fan D."/>
            <person name="Liu Y."/>
            <person name="Guan J."/>
            <person name="Zhang Y."/>
            <person name="Yu S."/>
            <person name="Liu X."/>
            <person name="Zhang Y."/>
            <person name="Hong G."/>
            <person name="Han B."/>
            <person name="Choisne N."/>
            <person name="Demange N."/>
            <person name="Orjeda G."/>
            <person name="Samain S."/>
            <person name="Cattolico L."/>
            <person name="Pelletier E."/>
            <person name="Couloux A."/>
            <person name="Segurens B."/>
            <person name="Wincker P."/>
            <person name="D'Hont A."/>
            <person name="Scarpelli C."/>
            <person name="Weissenbach J."/>
            <person name="Salanoubat M."/>
            <person name="Quetier F."/>
            <person name="Yu Y."/>
            <person name="Kim H.R."/>
            <person name="Rambo T."/>
            <person name="Currie J."/>
            <person name="Collura K."/>
            <person name="Luo M."/>
            <person name="Yang T."/>
            <person name="Ammiraju J.S.S."/>
            <person name="Engler F."/>
            <person name="Soderlund C."/>
            <person name="Wing R.A."/>
            <person name="Palmer L.E."/>
            <person name="de la Bastide M."/>
            <person name="Spiegel L."/>
            <person name="Nascimento L."/>
            <person name="Zutavern T."/>
            <person name="O'Shaughnessy A."/>
            <person name="Dike S."/>
            <person name="Dedhia N."/>
            <person name="Preston R."/>
            <person name="Balija V."/>
            <person name="McCombie W.R."/>
            <person name="Chow T."/>
            <person name="Chen H."/>
            <person name="Chung M."/>
            <person name="Chen C."/>
            <person name="Shaw J."/>
            <person name="Wu H."/>
            <person name="Hsiao K."/>
            <person name="Chao Y."/>
            <person name="Chu M."/>
            <person name="Cheng C."/>
            <person name="Hour A."/>
            <person name="Lee P."/>
            <person name="Lin S."/>
            <person name="Lin Y."/>
            <person name="Liou J."/>
            <person name="Liu S."/>
            <person name="Hsing Y."/>
            <person name="Raghuvanshi S."/>
            <person name="Mohanty A."/>
            <person name="Bharti A.K."/>
            <person name="Gaur A."/>
            <person name="Gupta V."/>
            <person name="Kumar D."/>
            <person name="Ravi V."/>
            <person name="Vij S."/>
            <person name="Kapur A."/>
            <person name="Khurana P."/>
            <person name="Khurana P."/>
            <person name="Khurana J.P."/>
            <person name="Tyagi A.K."/>
            <person name="Gaikwad K."/>
            <person name="Singh A."/>
            <person name="Dalal V."/>
            <person name="Srivastava S."/>
            <person name="Dixit A."/>
            <person name="Pal A.K."/>
            <person name="Ghazi I.A."/>
            <person name="Yadav M."/>
            <person name="Pandit A."/>
            <person name="Bhargava A."/>
            <person name="Sureshbabu K."/>
            <person name="Batra K."/>
            <person name="Sharma T.R."/>
            <person name="Mohapatra T."/>
            <person name="Singh N.K."/>
            <person name="Messing J."/>
            <person name="Nelson A.B."/>
            <person name="Fuks G."/>
            <person name="Kavchok S."/>
            <person name="Keizer G."/>
            <person name="Linton E."/>
            <person name="Llaca V."/>
            <person name="Song R."/>
            <person name="Tanyolac B."/>
            <person name="Young S."/>
            <person name="Ho-Il K."/>
            <person name="Hahn J.H."/>
            <person name="Sangsakoo G."/>
            <person name="Vanavichit A."/>
            <person name="de Mattos Luiz.A.T."/>
            <person name="Zimmer P.D."/>
            <person name="Malone G."/>
            <person name="Dellagostin O."/>
            <person name="de Oliveira A.C."/>
            <person name="Bevan M."/>
            <person name="Bancroft I."/>
            <person name="Minx P."/>
            <person name="Cordum H."/>
            <person name="Wilson R."/>
            <person name="Cheng Z."/>
            <person name="Jin W."/>
            <person name="Jiang J."/>
            <person name="Leong S.A."/>
            <person name="Iwama H."/>
            <person name="Gojobori T."/>
            <person name="Itoh T."/>
            <person name="Niimura Y."/>
            <person name="Fujii Y."/>
            <person name="Habara T."/>
            <person name="Sakai H."/>
            <person name="Sato Y."/>
            <person name="Wilson G."/>
            <person name="Kumar K."/>
            <person name="McCouch S."/>
            <person name="Juretic N."/>
            <person name="Hoen D."/>
            <person name="Wright S."/>
            <person name="Bruskiewich R."/>
            <person name="Bureau T."/>
            <person name="Miyao A."/>
            <person name="Hirochika H."/>
            <person name="Nishikawa T."/>
            <person name="Kadowaki K."/>
            <person name="Sugiura M."/>
            <person name="Burr B."/>
            <person name="Sasaki T."/>
        </authorList>
    </citation>
    <scope>NUCLEOTIDE SEQUENCE [LARGE SCALE GENOMIC DNA]</scope>
    <source>
        <strain evidence="4">cv. Nipponbare</strain>
    </source>
</reference>